<keyword evidence="1" id="KW-1133">Transmembrane helix</keyword>
<accession>A0A0G4LK23</accession>
<dbReference type="Pfam" id="PF06985">
    <property type="entry name" value="HET"/>
    <property type="match status" value="1"/>
</dbReference>
<dbReference type="PANTHER" id="PTHR24148">
    <property type="entry name" value="ANKYRIN REPEAT DOMAIN-CONTAINING PROTEIN 39 HOMOLOG-RELATED"/>
    <property type="match status" value="1"/>
</dbReference>
<evidence type="ECO:0000256" key="1">
    <source>
        <dbReference type="SAM" id="Phobius"/>
    </source>
</evidence>
<name>A0A0G4LK23_VERLO</name>
<evidence type="ECO:0000259" key="2">
    <source>
        <dbReference type="Pfam" id="PF06985"/>
    </source>
</evidence>
<dbReference type="Pfam" id="PF26639">
    <property type="entry name" value="Het-6_barrel"/>
    <property type="match status" value="1"/>
</dbReference>
<dbReference type="InterPro" id="IPR010730">
    <property type="entry name" value="HET"/>
</dbReference>
<feature type="domain" description="Heterokaryon incompatibility" evidence="2">
    <location>
        <begin position="267"/>
        <end position="411"/>
    </location>
</feature>
<keyword evidence="1" id="KW-0812">Transmembrane</keyword>
<feature type="transmembrane region" description="Helical" evidence="1">
    <location>
        <begin position="47"/>
        <end position="69"/>
    </location>
</feature>
<evidence type="ECO:0000313" key="3">
    <source>
        <dbReference type="EMBL" id="CRK22402.1"/>
    </source>
</evidence>
<evidence type="ECO:0000313" key="4">
    <source>
        <dbReference type="Proteomes" id="UP000045706"/>
    </source>
</evidence>
<dbReference type="Proteomes" id="UP000045706">
    <property type="component" value="Unassembled WGS sequence"/>
</dbReference>
<organism evidence="3 4">
    <name type="scientific">Verticillium longisporum</name>
    <name type="common">Verticillium dahliae var. longisporum</name>
    <dbReference type="NCBI Taxonomy" id="100787"/>
    <lineage>
        <taxon>Eukaryota</taxon>
        <taxon>Fungi</taxon>
        <taxon>Dikarya</taxon>
        <taxon>Ascomycota</taxon>
        <taxon>Pezizomycotina</taxon>
        <taxon>Sordariomycetes</taxon>
        <taxon>Hypocreomycetidae</taxon>
        <taxon>Glomerellales</taxon>
        <taxon>Plectosphaerellaceae</taxon>
        <taxon>Verticillium</taxon>
    </lineage>
</organism>
<protein>
    <recommendedName>
        <fullName evidence="2">Heterokaryon incompatibility domain-containing protein</fullName>
    </recommendedName>
</protein>
<dbReference type="PANTHER" id="PTHR24148:SF73">
    <property type="entry name" value="HET DOMAIN PROTEIN (AFU_ORTHOLOGUE AFUA_8G01020)"/>
    <property type="match status" value="1"/>
</dbReference>
<proteinExistence type="predicted"/>
<sequence>MATVDAVLKRERRITLASFFVGQLLGHVGSALLGWVLDSITFKISRFWIPLVCVFAVTNGRLAIFLGLVGDWLIGTQDTTFVFSLIIFAAYAAQPLVFPDLDLPATEMWYDHAQRGPLTLPTFVISSILFHYPRGSVAFVKDGLHKAVTDPPSIGQLMDWFWVALACASVPHIIYTKLWRSHFLRLLTDITWRFVGKFFYDLKTSYNLKIRGGSLPASGEDLSRPFEHPPLKNDWDIRLLYILPRGNSSKISCKLVTVDIGQRYPTYQALSYTWGDPTKTHTIWVNDKPFKTTQNVYNLLLDMSPVFEPRRVWIDSICINQEDNAEKAWQVSIMHDIYNAASLVTIWLGASEDSHIAVDLVLELSHYIKTYKPTDKELFLKYVHERRTPRWLAIGKILAHPYFTRIWMVQEIAINKMLHVVYGRETIKWETLAPIILRLILSFEFSIMVEDSSVLGETNAPIGATNVVLLSSIRKRYHGGEMALSGPLLHLLAECWTFEATDPRDMVFALVGLAEDGAHPLVAPDYTKTPEEVFINAARVMIEDSSVLGEKNAPIGATNVVLLSSIRKRYHGEEMALSGPLLHLLAECWTFEATDPRDMVFALVGLAEDGAHPLVAPDYTKTPEEVFINAARFVYMQMNTLHEILPCSGVGWPRRLTALPSWVPDWSITGRSVIAALPKGKRAYQTSGGLVNRGPVVHEKGLEIEVIIVDKIDRMTEELERAAVDPLTYRINSTANMERCNAWILAAQALVATMSGYTYANGQSHEEALWRTLVCDAPSVGTGELASGSGMDWPADPVYGLWYRYGMRHLVQVPLDDEDRALSPEEIHERMQLGSRWVTSAQFRCYSRRLAVTEKGYLALIPPLTEVGDMVAVIPGTAVPFILRGKGYDDDMNEKVYTLVGESYVHGLMNGEAADESKIEIVMME</sequence>
<dbReference type="InterPro" id="IPR052895">
    <property type="entry name" value="HetReg/Transcr_Mod"/>
</dbReference>
<gene>
    <name evidence="3" type="ORF">BN1723_002842</name>
</gene>
<dbReference type="EMBL" id="CVQI01013335">
    <property type="protein sequence ID" value="CRK22402.1"/>
    <property type="molecule type" value="Genomic_DNA"/>
</dbReference>
<dbReference type="AlphaFoldDB" id="A0A0G4LK23"/>
<feature type="transmembrane region" description="Helical" evidence="1">
    <location>
        <begin position="160"/>
        <end position="178"/>
    </location>
</feature>
<feature type="transmembrane region" description="Helical" evidence="1">
    <location>
        <begin position="14"/>
        <end position="35"/>
    </location>
</feature>
<keyword evidence="1" id="KW-0472">Membrane</keyword>
<feature type="transmembrane region" description="Helical" evidence="1">
    <location>
        <begin position="81"/>
        <end position="98"/>
    </location>
</feature>
<reference evidence="4" key="1">
    <citation type="submission" date="2015-05" db="EMBL/GenBank/DDBJ databases">
        <authorList>
            <person name="Fogelqvist Johan"/>
        </authorList>
    </citation>
    <scope>NUCLEOTIDE SEQUENCE [LARGE SCALE GENOMIC DNA]</scope>
</reference>